<dbReference type="EMBL" id="UINC01039944">
    <property type="protein sequence ID" value="SVB39146.1"/>
    <property type="molecule type" value="Genomic_DNA"/>
</dbReference>
<feature type="non-terminal residue" evidence="1">
    <location>
        <position position="1"/>
    </location>
</feature>
<protein>
    <submittedName>
        <fullName evidence="1">Uncharacterized protein</fullName>
    </submittedName>
</protein>
<proteinExistence type="predicted"/>
<sequence>VVLDPDEEELSDEDTVVSFPDLVSVDEDDFESVLDSVVVPSVSEELVFLPDELPFLP</sequence>
<accession>A0A382DKX2</accession>
<organism evidence="1">
    <name type="scientific">marine metagenome</name>
    <dbReference type="NCBI Taxonomy" id="408172"/>
    <lineage>
        <taxon>unclassified sequences</taxon>
        <taxon>metagenomes</taxon>
        <taxon>ecological metagenomes</taxon>
    </lineage>
</organism>
<name>A0A382DKX2_9ZZZZ</name>
<dbReference type="AlphaFoldDB" id="A0A382DKX2"/>
<gene>
    <name evidence="1" type="ORF">METZ01_LOCUS192000</name>
</gene>
<reference evidence="1" key="1">
    <citation type="submission" date="2018-05" db="EMBL/GenBank/DDBJ databases">
        <authorList>
            <person name="Lanie J.A."/>
            <person name="Ng W.-L."/>
            <person name="Kazmierczak K.M."/>
            <person name="Andrzejewski T.M."/>
            <person name="Davidsen T.M."/>
            <person name="Wayne K.J."/>
            <person name="Tettelin H."/>
            <person name="Glass J.I."/>
            <person name="Rusch D."/>
            <person name="Podicherti R."/>
            <person name="Tsui H.-C.T."/>
            <person name="Winkler M.E."/>
        </authorList>
    </citation>
    <scope>NUCLEOTIDE SEQUENCE</scope>
</reference>
<evidence type="ECO:0000313" key="1">
    <source>
        <dbReference type="EMBL" id="SVB39146.1"/>
    </source>
</evidence>